<dbReference type="InterPro" id="IPR050808">
    <property type="entry name" value="Phage_Integrase"/>
</dbReference>
<dbReference type="Gene3D" id="1.10.443.10">
    <property type="entry name" value="Intergrase catalytic core"/>
    <property type="match status" value="1"/>
</dbReference>
<feature type="domain" description="Core-binding (CB)" evidence="7">
    <location>
        <begin position="108"/>
        <end position="182"/>
    </location>
</feature>
<keyword evidence="4" id="KW-0233">DNA recombination</keyword>
<dbReference type="InterPro" id="IPR038488">
    <property type="entry name" value="Integrase_DNA-bd_sf"/>
</dbReference>
<dbReference type="InterPro" id="IPR053876">
    <property type="entry name" value="Phage_int_M"/>
</dbReference>
<dbReference type="InterPro" id="IPR011010">
    <property type="entry name" value="DNA_brk_join_enz"/>
</dbReference>
<dbReference type="GO" id="GO:0006310">
    <property type="term" value="P:DNA recombination"/>
    <property type="evidence" value="ECO:0007669"/>
    <property type="project" value="UniProtKB-KW"/>
</dbReference>
<dbReference type="GO" id="GO:0015074">
    <property type="term" value="P:DNA integration"/>
    <property type="evidence" value="ECO:0007669"/>
    <property type="project" value="UniProtKB-KW"/>
</dbReference>
<keyword evidence="2" id="KW-0229">DNA integration</keyword>
<evidence type="ECO:0000256" key="1">
    <source>
        <dbReference type="ARBA" id="ARBA00008857"/>
    </source>
</evidence>
<dbReference type="Gene3D" id="1.10.150.130">
    <property type="match status" value="1"/>
</dbReference>
<evidence type="ECO:0000256" key="3">
    <source>
        <dbReference type="ARBA" id="ARBA00023125"/>
    </source>
</evidence>
<gene>
    <name evidence="8" type="ORF">FHR20_001181</name>
</gene>
<dbReference type="Gene3D" id="3.30.160.390">
    <property type="entry name" value="Integrase, DNA-binding domain"/>
    <property type="match status" value="1"/>
</dbReference>
<comment type="caution">
    <text evidence="8">The sequence shown here is derived from an EMBL/GenBank/DDBJ whole genome shotgun (WGS) entry which is preliminary data.</text>
</comment>
<dbReference type="Pfam" id="PF13356">
    <property type="entry name" value="Arm-DNA-bind_3"/>
    <property type="match status" value="1"/>
</dbReference>
<protein>
    <submittedName>
        <fullName evidence="8">Integrase</fullName>
    </submittedName>
</protein>
<dbReference type="InterPro" id="IPR013762">
    <property type="entry name" value="Integrase-like_cat_sf"/>
</dbReference>
<dbReference type="PANTHER" id="PTHR30629">
    <property type="entry name" value="PROPHAGE INTEGRASE"/>
    <property type="match status" value="1"/>
</dbReference>
<dbReference type="InterPro" id="IPR044068">
    <property type="entry name" value="CB"/>
</dbReference>
<dbReference type="Proteomes" id="UP000564677">
    <property type="component" value="Unassembled WGS sequence"/>
</dbReference>
<dbReference type="InterPro" id="IPR025166">
    <property type="entry name" value="Integrase_DNA_bind_dom"/>
</dbReference>
<evidence type="ECO:0000313" key="9">
    <source>
        <dbReference type="Proteomes" id="UP000564677"/>
    </source>
</evidence>
<dbReference type="PANTHER" id="PTHR30629:SF2">
    <property type="entry name" value="PROPHAGE INTEGRASE INTS-RELATED"/>
    <property type="match status" value="1"/>
</dbReference>
<comment type="similarity">
    <text evidence="1">Belongs to the 'phage' integrase family.</text>
</comment>
<keyword evidence="3 5" id="KW-0238">DNA-binding</keyword>
<evidence type="ECO:0000313" key="8">
    <source>
        <dbReference type="EMBL" id="NIJ64250.1"/>
    </source>
</evidence>
<evidence type="ECO:0000256" key="5">
    <source>
        <dbReference type="PROSITE-ProRule" id="PRU01248"/>
    </source>
</evidence>
<dbReference type="AlphaFoldDB" id="A0A7X5UXT9"/>
<evidence type="ECO:0000259" key="6">
    <source>
        <dbReference type="PROSITE" id="PS51898"/>
    </source>
</evidence>
<keyword evidence="9" id="KW-1185">Reference proteome</keyword>
<accession>A0A7X5UXT9</accession>
<organism evidence="8 9">
    <name type="scientific">Sphingomonas leidyi</name>
    <dbReference type="NCBI Taxonomy" id="68569"/>
    <lineage>
        <taxon>Bacteria</taxon>
        <taxon>Pseudomonadati</taxon>
        <taxon>Pseudomonadota</taxon>
        <taxon>Alphaproteobacteria</taxon>
        <taxon>Sphingomonadales</taxon>
        <taxon>Sphingomonadaceae</taxon>
        <taxon>Sphingomonas</taxon>
    </lineage>
</organism>
<feature type="domain" description="Tyr recombinase" evidence="6">
    <location>
        <begin position="201"/>
        <end position="393"/>
    </location>
</feature>
<dbReference type="PROSITE" id="PS51898">
    <property type="entry name" value="TYR_RECOMBINASE"/>
    <property type="match status" value="1"/>
</dbReference>
<dbReference type="InterPro" id="IPR010998">
    <property type="entry name" value="Integrase_recombinase_N"/>
</dbReference>
<dbReference type="EMBL" id="JAASQV010000001">
    <property type="protein sequence ID" value="NIJ64250.1"/>
    <property type="molecule type" value="Genomic_DNA"/>
</dbReference>
<dbReference type="InterPro" id="IPR002104">
    <property type="entry name" value="Integrase_catalytic"/>
</dbReference>
<proteinExistence type="inferred from homology"/>
<dbReference type="Pfam" id="PF00589">
    <property type="entry name" value="Phage_integrase"/>
    <property type="match status" value="1"/>
</dbReference>
<evidence type="ECO:0000259" key="7">
    <source>
        <dbReference type="PROSITE" id="PS51900"/>
    </source>
</evidence>
<dbReference type="PROSITE" id="PS51900">
    <property type="entry name" value="CB"/>
    <property type="match status" value="1"/>
</dbReference>
<dbReference type="GO" id="GO:0003677">
    <property type="term" value="F:DNA binding"/>
    <property type="evidence" value="ECO:0007669"/>
    <property type="project" value="UniProtKB-UniRule"/>
</dbReference>
<sequence length="405" mass="46031">MSTKKVTTRMVDMARPQRKDVFLWDSELAGFGVRVTPGGTKSYIFQYRLGGRGSASRRYTIGRHRSPWTVQTARTKSERLARQVTKGRDPVARRRERRRKEAELRFDAYVDAFTERYLKHRWKDWKRIRAMLDNYAIPVIGSTKLSDIKRADLAAIYRRLDNIPSVARAMHATLRKMFNWAMSQDDLKHSPAKGAEAPARPKPRTRYLSDVELACAWTKSFRLPGNYGALFRMMMLTGQRRGEAVGPDWSELSRPRKEWVLSAERTKNGYMHVVPLSQLTIALLDGAAGGTTWPSSGLVFPSTCGTPLSGFSKIKLLWDREIANALRSRGEGTAVAPWRLHDLRRTVATGMQARKVLREVVEAVLNHVSALRGTIVGVYQCYEYHEEKRAALGKWGRHITTVTAA</sequence>
<reference evidence="8 9" key="1">
    <citation type="submission" date="2020-03" db="EMBL/GenBank/DDBJ databases">
        <title>Genomic Encyclopedia of Type Strains, Phase IV (KMG-IV): sequencing the most valuable type-strain genomes for metagenomic binning, comparative biology and taxonomic classification.</title>
        <authorList>
            <person name="Goeker M."/>
        </authorList>
    </citation>
    <scope>NUCLEOTIDE SEQUENCE [LARGE SCALE GENOMIC DNA]</scope>
    <source>
        <strain evidence="8 9">DSM 4733</strain>
    </source>
</reference>
<evidence type="ECO:0000256" key="4">
    <source>
        <dbReference type="ARBA" id="ARBA00023172"/>
    </source>
</evidence>
<name>A0A7X5UXT9_9SPHN</name>
<dbReference type="SUPFAM" id="SSF56349">
    <property type="entry name" value="DNA breaking-rejoining enzymes"/>
    <property type="match status" value="1"/>
</dbReference>
<dbReference type="RefSeq" id="WP_167298636.1">
    <property type="nucleotide sequence ID" value="NZ_JAASQV010000001.1"/>
</dbReference>
<evidence type="ECO:0000256" key="2">
    <source>
        <dbReference type="ARBA" id="ARBA00022908"/>
    </source>
</evidence>
<dbReference type="Pfam" id="PF22022">
    <property type="entry name" value="Phage_int_M"/>
    <property type="match status" value="1"/>
</dbReference>